<gene>
    <name evidence="1" type="ORF">M6B22_04085</name>
</gene>
<evidence type="ECO:0000313" key="2">
    <source>
        <dbReference type="Proteomes" id="UP001164693"/>
    </source>
</evidence>
<accession>A0ABY7K184</accession>
<proteinExistence type="predicted"/>
<keyword evidence="2" id="KW-1185">Reference proteome</keyword>
<dbReference type="Proteomes" id="UP001164693">
    <property type="component" value="Chromosome"/>
</dbReference>
<organism evidence="1 2">
    <name type="scientific">Jatrophihabitans cynanchi</name>
    <dbReference type="NCBI Taxonomy" id="2944128"/>
    <lineage>
        <taxon>Bacteria</taxon>
        <taxon>Bacillati</taxon>
        <taxon>Actinomycetota</taxon>
        <taxon>Actinomycetes</taxon>
        <taxon>Jatrophihabitantales</taxon>
        <taxon>Jatrophihabitantaceae</taxon>
        <taxon>Jatrophihabitans</taxon>
    </lineage>
</organism>
<protein>
    <recommendedName>
        <fullName evidence="3">ANTAR domain-containing protein</fullName>
    </recommendedName>
</protein>
<evidence type="ECO:0000313" key="1">
    <source>
        <dbReference type="EMBL" id="WAX57950.1"/>
    </source>
</evidence>
<evidence type="ECO:0008006" key="3">
    <source>
        <dbReference type="Google" id="ProtNLM"/>
    </source>
</evidence>
<reference evidence="1" key="1">
    <citation type="submission" date="2022-05" db="EMBL/GenBank/DDBJ databases">
        <title>Jatrophihabitans sp. SB3-54 whole genome sequence.</title>
        <authorList>
            <person name="Suh M.K."/>
            <person name="Eom M.K."/>
            <person name="Kim J.S."/>
            <person name="Kim H.S."/>
            <person name="Do H.E."/>
            <person name="Shin Y.K."/>
            <person name="Lee J.-S."/>
        </authorList>
    </citation>
    <scope>NUCLEOTIDE SEQUENCE</scope>
    <source>
        <strain evidence="1">SB3-54</strain>
    </source>
</reference>
<dbReference type="EMBL" id="CP097463">
    <property type="protein sequence ID" value="WAX57950.1"/>
    <property type="molecule type" value="Genomic_DNA"/>
</dbReference>
<name>A0ABY7K184_9ACTN</name>
<dbReference type="RefSeq" id="WP_269444498.1">
    <property type="nucleotide sequence ID" value="NZ_CP097463.1"/>
</dbReference>
<sequence length="191" mass="19524">MDISAALTADLAALTQALGNDDIDLETQLRAVADDVKLAVSAFTGLTMTIGLDGHTVSFTVREHGAGGRPAATSLLLPLGALTATDPASTLLLLAATPGAFIDLAADLSYSLGIDPATIVLDRHLSTDVTESGLDTHIAIDRAVGVLIDRGHTPGAARVELERRAGLEHGGLRAVAEQIIRTVGGGNSDTT</sequence>